<evidence type="ECO:0000313" key="2">
    <source>
        <dbReference type="Proteomes" id="UP000689195"/>
    </source>
</evidence>
<evidence type="ECO:0000313" key="1">
    <source>
        <dbReference type="EMBL" id="CAD8167251.1"/>
    </source>
</evidence>
<organism evidence="1 2">
    <name type="scientific">Paramecium pentaurelia</name>
    <dbReference type="NCBI Taxonomy" id="43138"/>
    <lineage>
        <taxon>Eukaryota</taxon>
        <taxon>Sar</taxon>
        <taxon>Alveolata</taxon>
        <taxon>Ciliophora</taxon>
        <taxon>Intramacronucleata</taxon>
        <taxon>Oligohymenophorea</taxon>
        <taxon>Peniculida</taxon>
        <taxon>Parameciidae</taxon>
        <taxon>Paramecium</taxon>
    </lineage>
</organism>
<name>A0A8S1URI1_9CILI</name>
<accession>A0A8S1URI1</accession>
<dbReference type="AlphaFoldDB" id="A0A8S1URI1"/>
<gene>
    <name evidence="1" type="ORF">PPENT_87.1.T0470006</name>
</gene>
<proteinExistence type="predicted"/>
<dbReference type="SMART" id="SM00173">
    <property type="entry name" value="RAS"/>
    <property type="match status" value="1"/>
</dbReference>
<dbReference type="Proteomes" id="UP000689195">
    <property type="component" value="Unassembled WGS sequence"/>
</dbReference>
<dbReference type="SMART" id="SM00175">
    <property type="entry name" value="RAB"/>
    <property type="match status" value="1"/>
</dbReference>
<comment type="caution">
    <text evidence="1">The sequence shown here is derived from an EMBL/GenBank/DDBJ whole genome shotgun (WGS) entry which is preliminary data.</text>
</comment>
<dbReference type="EMBL" id="CAJJDO010000047">
    <property type="protein sequence ID" value="CAD8167251.1"/>
    <property type="molecule type" value="Genomic_DNA"/>
</dbReference>
<protein>
    <submittedName>
        <fullName evidence="1">Uncharacterized protein</fullName>
    </submittedName>
</protein>
<sequence>MQVESQVVYKFILLEYPSVGKTAFNINSFNEQYQPTIGVDFHSIKFDSNSKALNFIKGVVIIGDVTNRQSFNDLSKWQEKVIFKEGQQLANTSGMLFIGTLLKITQKSAKEGINIDQAMKNFLNEALAQNEKYKKEDHSKNQ</sequence>
<dbReference type="OrthoDB" id="9989112at2759"/>
<keyword evidence="2" id="KW-1185">Reference proteome</keyword>
<reference evidence="1" key="1">
    <citation type="submission" date="2021-01" db="EMBL/GenBank/DDBJ databases">
        <authorList>
            <consortium name="Genoscope - CEA"/>
            <person name="William W."/>
        </authorList>
    </citation>
    <scope>NUCLEOTIDE SEQUENCE</scope>
</reference>